<dbReference type="EMBL" id="AAMT01000019">
    <property type="protein sequence ID" value="EAQ11138.1"/>
    <property type="molecule type" value="Genomic_DNA"/>
</dbReference>
<organism evidence="1 2">
    <name type="scientific">Maritimibacter alkaliphilus HTCC2654</name>
    <dbReference type="NCBI Taxonomy" id="314271"/>
    <lineage>
        <taxon>Bacteria</taxon>
        <taxon>Pseudomonadati</taxon>
        <taxon>Pseudomonadota</taxon>
        <taxon>Alphaproteobacteria</taxon>
        <taxon>Rhodobacterales</taxon>
        <taxon>Roseobacteraceae</taxon>
        <taxon>Maritimibacter</taxon>
    </lineage>
</organism>
<evidence type="ECO:0000313" key="1">
    <source>
        <dbReference type="EMBL" id="EAQ11138.1"/>
    </source>
</evidence>
<dbReference type="AlphaFoldDB" id="A3VKV1"/>
<proteinExistence type="predicted"/>
<reference evidence="1 2" key="1">
    <citation type="journal article" date="2010" name="J. Bacteriol.">
        <title>Genome sequences of Pelagibaca bermudensis HTCC2601T and Maritimibacter alkaliphilus HTCC2654T, the type strains of two marine Roseobacter genera.</title>
        <authorList>
            <person name="Thrash J.C."/>
            <person name="Cho J.C."/>
            <person name="Ferriera S."/>
            <person name="Johnson J."/>
            <person name="Vergin K.L."/>
            <person name="Giovannoni S.J."/>
        </authorList>
    </citation>
    <scope>NUCLEOTIDE SEQUENCE [LARGE SCALE GENOMIC DNA]</scope>
    <source>
        <strain evidence="1 2">HTCC2654</strain>
    </source>
</reference>
<keyword evidence="2" id="KW-1185">Reference proteome</keyword>
<evidence type="ECO:0000313" key="2">
    <source>
        <dbReference type="Proteomes" id="UP000002931"/>
    </source>
</evidence>
<dbReference type="HOGENOM" id="CLU_2554250_0_0_5"/>
<gene>
    <name evidence="1" type="ORF">RB2654_22923</name>
</gene>
<dbReference type="Proteomes" id="UP000002931">
    <property type="component" value="Unassembled WGS sequence"/>
</dbReference>
<accession>A3VKV1</accession>
<comment type="caution">
    <text evidence="1">The sequence shown here is derived from an EMBL/GenBank/DDBJ whole genome shotgun (WGS) entry which is preliminary data.</text>
</comment>
<protein>
    <submittedName>
        <fullName evidence="1">Uncharacterized protein</fullName>
    </submittedName>
</protein>
<name>A3VKV1_9RHOB</name>
<sequence length="82" mass="9337">MARIEIGWHSTEDTCFIVEAGLMVQKTMAQFMCGRKSLDTHGALSGDENPLRWGIKICSEQAVERPEEQRHVKFIDESKNVD</sequence>